<dbReference type="InterPro" id="IPR029044">
    <property type="entry name" value="Nucleotide-diphossugar_trans"/>
</dbReference>
<dbReference type="Pfam" id="PF00704">
    <property type="entry name" value="Glyco_hydro_18"/>
    <property type="match status" value="1"/>
</dbReference>
<dbReference type="SMART" id="SM00636">
    <property type="entry name" value="Glyco_18"/>
    <property type="match status" value="1"/>
</dbReference>
<dbReference type="Gene3D" id="3.10.50.10">
    <property type="match status" value="1"/>
</dbReference>
<keyword evidence="2 8" id="KW-0328">Glycosyltransferase</keyword>
<keyword evidence="5" id="KW-0472">Membrane</keyword>
<feature type="domain" description="NodB homology" evidence="6">
    <location>
        <begin position="527"/>
        <end position="725"/>
    </location>
</feature>
<dbReference type="InterPro" id="IPR011330">
    <property type="entry name" value="Glyco_hydro/deAcase_b/a-brl"/>
</dbReference>
<protein>
    <submittedName>
        <fullName evidence="8">Glycosyltransferase</fullName>
        <ecNumber evidence="8">2.4.-.-</ecNumber>
    </submittedName>
</protein>
<evidence type="ECO:0000256" key="4">
    <source>
        <dbReference type="SAM" id="MobiDB-lite"/>
    </source>
</evidence>
<comment type="similarity">
    <text evidence="1">Belongs to the glycosyltransferase 2 family.</text>
</comment>
<dbReference type="KEGG" id="orp:MOP44_15415"/>
<feature type="domain" description="GH18" evidence="7">
    <location>
        <begin position="102"/>
        <end position="458"/>
    </location>
</feature>
<dbReference type="EC" id="2.4.-.-" evidence="8"/>
<gene>
    <name evidence="8" type="ORF">MOP44_15415</name>
</gene>
<dbReference type="SUPFAM" id="SSF53448">
    <property type="entry name" value="Nucleotide-diphospho-sugar transferases"/>
    <property type="match status" value="1"/>
</dbReference>
<dbReference type="CDD" id="cd10962">
    <property type="entry name" value="CE4_GT2-like"/>
    <property type="match status" value="1"/>
</dbReference>
<dbReference type="SUPFAM" id="SSF51445">
    <property type="entry name" value="(Trans)glycosidases"/>
    <property type="match status" value="1"/>
</dbReference>
<keyword evidence="5" id="KW-1133">Transmembrane helix</keyword>
<feature type="transmembrane region" description="Helical" evidence="5">
    <location>
        <begin position="21"/>
        <end position="41"/>
    </location>
</feature>
<proteinExistence type="inferred from homology"/>
<dbReference type="PROSITE" id="PS51910">
    <property type="entry name" value="GH18_2"/>
    <property type="match status" value="1"/>
</dbReference>
<dbReference type="InterPro" id="IPR017853">
    <property type="entry name" value="GH"/>
</dbReference>
<dbReference type="PROSITE" id="PS51677">
    <property type="entry name" value="NODB"/>
    <property type="match status" value="1"/>
</dbReference>
<evidence type="ECO:0000313" key="8">
    <source>
        <dbReference type="EMBL" id="UWZ87026.1"/>
    </source>
</evidence>
<feature type="transmembrane region" description="Helical" evidence="5">
    <location>
        <begin position="1049"/>
        <end position="1082"/>
    </location>
</feature>
<evidence type="ECO:0000313" key="9">
    <source>
        <dbReference type="Proteomes" id="UP001059380"/>
    </source>
</evidence>
<dbReference type="EMBL" id="CP093313">
    <property type="protein sequence ID" value="UWZ87026.1"/>
    <property type="molecule type" value="Genomic_DNA"/>
</dbReference>
<dbReference type="Pfam" id="PF01522">
    <property type="entry name" value="Polysacc_deac_1"/>
    <property type="match status" value="1"/>
</dbReference>
<dbReference type="SUPFAM" id="SSF88713">
    <property type="entry name" value="Glycoside hydrolase/deacetylase"/>
    <property type="match status" value="1"/>
</dbReference>
<dbReference type="GO" id="GO:0005975">
    <property type="term" value="P:carbohydrate metabolic process"/>
    <property type="evidence" value="ECO:0007669"/>
    <property type="project" value="InterPro"/>
</dbReference>
<dbReference type="InterPro" id="IPR002509">
    <property type="entry name" value="NODB_dom"/>
</dbReference>
<dbReference type="InterPro" id="IPR011583">
    <property type="entry name" value="Chitinase_II/V-like_cat"/>
</dbReference>
<dbReference type="CDD" id="cd06423">
    <property type="entry name" value="CESA_like"/>
    <property type="match status" value="1"/>
</dbReference>
<keyword evidence="3 8" id="KW-0808">Transferase</keyword>
<sequence length="1190" mass="134850">MAEKQIFYDPDRKRWKRLRRVLDAIAVVTTLVVAGFVFNSLRGQPLPELLLPSHKHNYKALDYRSYHGGRDRTPLLKGARPQPTRRKTNLKPSEVALNTGEGLRAAFYVPDDATSYSSFKEHVHQIDLLFPKWLHVNAPDPELMAMSGENTLQEFKVIDGSTVHDPDDLNKIKHVIQETKVDTEIFPLVNNFNPHSQKWDPAIGDMLADDAKRAALENQIMRFFTALPAYRGLSLDFESLNDNRMPAYVQFIQEIYAQLRARKLQLYVNLGTGADDPTLQQVAANSDGIILMNYDQHEVESEPGPIAAQNWFTANLQRALKVVPREKIICAIGNYGYDWTMSMPQAPKDRRGRPKGKAPKPQVVDTEDLSVSDVWQRASDADADLNIDYDTLNPHFEYIDEDSQERHVVWFLDAVTVLNQMRAARQLGIQTFALWRLGSEDSSLWNVWDKPSSAQALQALGSVQPGHDVDTEGDGDIIKVTGLPKVGKRTVEVDTDEPDPRKKLIVDEHMDVYPNTYTIRQYGYHPNKVAISFDDGPDAKWTPRILDILKQRGVHATFMMIGEEAQQHINVMERVAREGHEIGNHTYSHPDISEISQRQLDFEISLTNRLFASKLGVQPLYFRPPYDIDEEPDTDDQAAPVVRIQQNGLTVVGNKIDTDDWDERIKKTPQEIAQSVLDQLNRMKTKPQFRGSVILMHDGGGDRSVTVAALPVLIDTLRAHGYEFVQVSELMGKSTADVMPKLGFWQQVRAWPDAVAFSVLAIIFNFIVYVFFLGDILMSARLVLVGIFAIIDRLRRPHREASPGFHPRVAVLVPSYNEEKVIVRTIRSVLNSDYDNIRVIVIDDGSKDRTAEVAREAYEAEIKAGHVTVLEKANGGKAAALNYALDHVDEGIYVGIDADTVIATDAISKLIPHFEDAEIGAVAGNAKVGNRVNLWTRWQALEYITSQNFERRALNLFNVVTVVPGAIGAWRTEAVKEAGCYPVNTVAEDADLTMSLLEHGLKVTYEDRALAFTEAPINANGLMRQRFRWSFGTLQAVWKHRAAFLRNKAMGLFALPNILIFQMLLPLVSPFIDLMFVFGILHYFWDRHFHPESVSAANFQKLLVYFLTFLVIDFFTSAVAFSLERRHPANKGDGWLLFHIWLQRFSYRQLFSLVLFKTIKRAIDGKPFNWDKLERTAKMSKQTEALTETQ</sequence>
<dbReference type="Gene3D" id="3.20.20.370">
    <property type="entry name" value="Glycoside hydrolase/deacetylase"/>
    <property type="match status" value="1"/>
</dbReference>
<reference evidence="8" key="1">
    <citation type="submission" date="2021-04" db="EMBL/GenBank/DDBJ databases">
        <title>Phylogenetic analysis of Acidobacteriaceae.</title>
        <authorList>
            <person name="Qiu L."/>
            <person name="Zhang Q."/>
        </authorList>
    </citation>
    <scope>NUCLEOTIDE SEQUENCE</scope>
    <source>
        <strain evidence="8">DSM 25168</strain>
    </source>
</reference>
<dbReference type="Gene3D" id="3.90.550.10">
    <property type="entry name" value="Spore Coat Polysaccharide Biosynthesis Protein SpsA, Chain A"/>
    <property type="match status" value="1"/>
</dbReference>
<feature type="region of interest" description="Disordered" evidence="4">
    <location>
        <begin position="346"/>
        <end position="366"/>
    </location>
</feature>
<dbReference type="Pfam" id="PF13641">
    <property type="entry name" value="Glyco_tranf_2_3"/>
    <property type="match status" value="1"/>
</dbReference>
<dbReference type="GO" id="GO:0016810">
    <property type="term" value="F:hydrolase activity, acting on carbon-nitrogen (but not peptide) bonds"/>
    <property type="evidence" value="ECO:0007669"/>
    <property type="project" value="InterPro"/>
</dbReference>
<dbReference type="InterPro" id="IPR029070">
    <property type="entry name" value="Chitinase_insertion_sf"/>
</dbReference>
<evidence type="ECO:0000259" key="7">
    <source>
        <dbReference type="PROSITE" id="PS51910"/>
    </source>
</evidence>
<name>A0A9J7BY61_9BACT</name>
<feature type="transmembrane region" description="Helical" evidence="5">
    <location>
        <begin position="1102"/>
        <end position="1123"/>
    </location>
</feature>
<evidence type="ECO:0000256" key="3">
    <source>
        <dbReference type="ARBA" id="ARBA00022679"/>
    </source>
</evidence>
<dbReference type="Gene3D" id="3.20.20.80">
    <property type="entry name" value="Glycosidases"/>
    <property type="match status" value="1"/>
</dbReference>
<dbReference type="InterPro" id="IPR001223">
    <property type="entry name" value="Glyco_hydro18_cat"/>
</dbReference>
<organism evidence="8 9">
    <name type="scientific">Occallatibacter riparius</name>
    <dbReference type="NCBI Taxonomy" id="1002689"/>
    <lineage>
        <taxon>Bacteria</taxon>
        <taxon>Pseudomonadati</taxon>
        <taxon>Acidobacteriota</taxon>
        <taxon>Terriglobia</taxon>
        <taxon>Terriglobales</taxon>
        <taxon>Acidobacteriaceae</taxon>
        <taxon>Occallatibacter</taxon>
    </lineage>
</organism>
<dbReference type="GO" id="GO:0016757">
    <property type="term" value="F:glycosyltransferase activity"/>
    <property type="evidence" value="ECO:0007669"/>
    <property type="project" value="UniProtKB-KW"/>
</dbReference>
<dbReference type="GO" id="GO:0008061">
    <property type="term" value="F:chitin binding"/>
    <property type="evidence" value="ECO:0007669"/>
    <property type="project" value="InterPro"/>
</dbReference>
<dbReference type="AlphaFoldDB" id="A0A9J7BY61"/>
<dbReference type="PANTHER" id="PTHR43630:SF1">
    <property type="entry name" value="POLY-BETA-1,6-N-ACETYL-D-GLUCOSAMINE SYNTHASE"/>
    <property type="match status" value="1"/>
</dbReference>
<evidence type="ECO:0000256" key="2">
    <source>
        <dbReference type="ARBA" id="ARBA00022676"/>
    </source>
</evidence>
<dbReference type="PANTHER" id="PTHR43630">
    <property type="entry name" value="POLY-BETA-1,6-N-ACETYL-D-GLUCOSAMINE SYNTHASE"/>
    <property type="match status" value="1"/>
</dbReference>
<dbReference type="Proteomes" id="UP001059380">
    <property type="component" value="Chromosome"/>
</dbReference>
<accession>A0A9J7BY61</accession>
<evidence type="ECO:0000256" key="1">
    <source>
        <dbReference type="ARBA" id="ARBA00006739"/>
    </source>
</evidence>
<evidence type="ECO:0000259" key="6">
    <source>
        <dbReference type="PROSITE" id="PS51677"/>
    </source>
</evidence>
<keyword evidence="5" id="KW-0812">Transmembrane</keyword>
<evidence type="ECO:0000256" key="5">
    <source>
        <dbReference type="SAM" id="Phobius"/>
    </source>
</evidence>
<keyword evidence="9" id="KW-1185">Reference proteome</keyword>